<evidence type="ECO:0000313" key="6">
    <source>
        <dbReference type="EMBL" id="WOC33084.1"/>
    </source>
</evidence>
<keyword evidence="6" id="KW-0808">Transferase</keyword>
<dbReference type="InterPro" id="IPR027417">
    <property type="entry name" value="P-loop_NTPase"/>
</dbReference>
<evidence type="ECO:0000259" key="5">
    <source>
        <dbReference type="Pfam" id="PF02223"/>
    </source>
</evidence>
<dbReference type="RefSeq" id="WP_275844308.1">
    <property type="nucleotide sequence ID" value="NZ_CP135996.1"/>
</dbReference>
<dbReference type="GO" id="GO:0006227">
    <property type="term" value="P:dUDP biosynthetic process"/>
    <property type="evidence" value="ECO:0007669"/>
    <property type="project" value="TreeGrafter"/>
</dbReference>
<organism evidence="6 7">
    <name type="scientific">Caproicibacterium argilliputei</name>
    <dbReference type="NCBI Taxonomy" id="3030016"/>
    <lineage>
        <taxon>Bacteria</taxon>
        <taxon>Bacillati</taxon>
        <taxon>Bacillota</taxon>
        <taxon>Clostridia</taxon>
        <taxon>Eubacteriales</taxon>
        <taxon>Oscillospiraceae</taxon>
        <taxon>Caproicibacterium</taxon>
    </lineage>
</organism>
<dbReference type="PANTHER" id="PTHR10344:SF4">
    <property type="entry name" value="UMP-CMP KINASE 2, MITOCHONDRIAL"/>
    <property type="match status" value="1"/>
</dbReference>
<dbReference type="GO" id="GO:0005524">
    <property type="term" value="F:ATP binding"/>
    <property type="evidence" value="ECO:0007669"/>
    <property type="project" value="UniProtKB-KW"/>
</dbReference>
<dbReference type="SUPFAM" id="SSF52540">
    <property type="entry name" value="P-loop containing nucleoside triphosphate hydrolases"/>
    <property type="match status" value="1"/>
</dbReference>
<sequence length="222" mass="25150">MGKLLVLEGLDGCGKQTQTTRLCGAFEQAGTPYRRVSFPDYAQPSSALVKLYLQGAFGTSPQDVNPYAASSFFTVDRFASYRQFWQKDYEAGKVIVADRYTTSNLVYQLPKLPRGEWDAFTDWLLDFEYTRFELPIPNLTIFLDMSPEAAESLLEKRYRGNAEKKDIHEKSRTFQQAGRQAALYAAQKLQWQVVSCDTAGHLRTPAEIQAEILQIVRGQALL</sequence>
<keyword evidence="3" id="KW-0547">Nucleotide-binding</keyword>
<keyword evidence="4" id="KW-0067">ATP-binding</keyword>
<keyword evidence="7" id="KW-1185">Reference proteome</keyword>
<evidence type="ECO:0000256" key="4">
    <source>
        <dbReference type="ARBA" id="ARBA00022840"/>
    </source>
</evidence>
<dbReference type="GO" id="GO:0005829">
    <property type="term" value="C:cytosol"/>
    <property type="evidence" value="ECO:0007669"/>
    <property type="project" value="TreeGrafter"/>
</dbReference>
<dbReference type="Pfam" id="PF02223">
    <property type="entry name" value="Thymidylate_kin"/>
    <property type="match status" value="1"/>
</dbReference>
<reference evidence="6 7" key="2">
    <citation type="submission" date="2024-06" db="EMBL/GenBank/DDBJ databases">
        <title>Caproicibacterium argilliputei sp. nov, a novel caproic acid producing anaerobic bacterium isolated from pit mud.</title>
        <authorList>
            <person name="Xia S."/>
        </authorList>
    </citation>
    <scope>NUCLEOTIDE SEQUENCE [LARGE SCALE GENOMIC DNA]</scope>
    <source>
        <strain evidence="6 7">ZCY20-5</strain>
    </source>
</reference>
<dbReference type="GO" id="GO:0006235">
    <property type="term" value="P:dTTP biosynthetic process"/>
    <property type="evidence" value="ECO:0007669"/>
    <property type="project" value="TreeGrafter"/>
</dbReference>
<dbReference type="GO" id="GO:0004798">
    <property type="term" value="F:dTMP kinase activity"/>
    <property type="evidence" value="ECO:0007669"/>
    <property type="project" value="TreeGrafter"/>
</dbReference>
<dbReference type="InterPro" id="IPR039430">
    <property type="entry name" value="Thymidylate_kin-like_dom"/>
</dbReference>
<dbReference type="AlphaFoldDB" id="A0AA97DB01"/>
<evidence type="ECO:0000313" key="7">
    <source>
        <dbReference type="Proteomes" id="UP001300604"/>
    </source>
</evidence>
<reference evidence="7" key="1">
    <citation type="submission" date="2024-06" db="EMBL/GenBank/DDBJ databases">
        <title>Caproicibacterium argilliputei sp. nov, a novel caproic acid producing anaerobic bacterium isolated from pit mud.</title>
        <authorList>
            <person name="Zeng C."/>
        </authorList>
    </citation>
    <scope>NUCLEOTIDE SEQUENCE [LARGE SCALE GENOMIC DNA]</scope>
    <source>
        <strain evidence="7">ZCY20-5</strain>
    </source>
</reference>
<dbReference type="Proteomes" id="UP001300604">
    <property type="component" value="Chromosome"/>
</dbReference>
<dbReference type="CDD" id="cd01672">
    <property type="entry name" value="TMPK"/>
    <property type="match status" value="1"/>
</dbReference>
<evidence type="ECO:0000256" key="3">
    <source>
        <dbReference type="ARBA" id="ARBA00022741"/>
    </source>
</evidence>
<gene>
    <name evidence="6" type="ORF">PXC00_04175</name>
</gene>
<dbReference type="PANTHER" id="PTHR10344">
    <property type="entry name" value="THYMIDYLATE KINASE"/>
    <property type="match status" value="1"/>
</dbReference>
<evidence type="ECO:0000256" key="2">
    <source>
        <dbReference type="ARBA" id="ARBA00017144"/>
    </source>
</evidence>
<comment type="similarity">
    <text evidence="1">Belongs to the thymidylate kinase family.</text>
</comment>
<dbReference type="Gene3D" id="3.40.50.300">
    <property type="entry name" value="P-loop containing nucleotide triphosphate hydrolases"/>
    <property type="match status" value="1"/>
</dbReference>
<proteinExistence type="inferred from homology"/>
<name>A0AA97DB01_9FIRM</name>
<accession>A0AA97DB01</accession>
<evidence type="ECO:0000256" key="1">
    <source>
        <dbReference type="ARBA" id="ARBA00009776"/>
    </source>
</evidence>
<protein>
    <recommendedName>
        <fullName evidence="2">Thymidylate kinase</fullName>
    </recommendedName>
</protein>
<keyword evidence="6" id="KW-0418">Kinase</keyword>
<dbReference type="GO" id="GO:0006233">
    <property type="term" value="P:dTDP biosynthetic process"/>
    <property type="evidence" value="ECO:0007669"/>
    <property type="project" value="TreeGrafter"/>
</dbReference>
<feature type="domain" description="Thymidylate kinase-like" evidence="5">
    <location>
        <begin position="7"/>
        <end position="195"/>
    </location>
</feature>
<dbReference type="EMBL" id="CP135996">
    <property type="protein sequence ID" value="WOC33084.1"/>
    <property type="molecule type" value="Genomic_DNA"/>
</dbReference>
<dbReference type="KEGG" id="carl:PXC00_04175"/>